<evidence type="ECO:0000313" key="2">
    <source>
        <dbReference type="Proteomes" id="UP001385951"/>
    </source>
</evidence>
<name>A0AAW0G407_9APHY</name>
<dbReference type="EMBL" id="JASBNA010000014">
    <property type="protein sequence ID" value="KAK7687097.1"/>
    <property type="molecule type" value="Genomic_DNA"/>
</dbReference>
<evidence type="ECO:0000313" key="1">
    <source>
        <dbReference type="EMBL" id="KAK7687097.1"/>
    </source>
</evidence>
<organism evidence="1 2">
    <name type="scientific">Cerrena zonata</name>
    <dbReference type="NCBI Taxonomy" id="2478898"/>
    <lineage>
        <taxon>Eukaryota</taxon>
        <taxon>Fungi</taxon>
        <taxon>Dikarya</taxon>
        <taxon>Basidiomycota</taxon>
        <taxon>Agaricomycotina</taxon>
        <taxon>Agaricomycetes</taxon>
        <taxon>Polyporales</taxon>
        <taxon>Cerrenaceae</taxon>
        <taxon>Cerrena</taxon>
    </lineage>
</organism>
<proteinExistence type="predicted"/>
<keyword evidence="2" id="KW-1185">Reference proteome</keyword>
<gene>
    <name evidence="1" type="ORF">QCA50_009598</name>
</gene>
<comment type="caution">
    <text evidence="1">The sequence shown here is derived from an EMBL/GenBank/DDBJ whole genome shotgun (WGS) entry which is preliminary data.</text>
</comment>
<protein>
    <submittedName>
        <fullName evidence="1">Uncharacterized protein</fullName>
    </submittedName>
</protein>
<dbReference type="Proteomes" id="UP001385951">
    <property type="component" value="Unassembled WGS sequence"/>
</dbReference>
<sequence length="56" mass="6425">MFGDFEKLYGNTSNFLVIHYLQQSIAPDNTKIPSLEPQVYKRARPAPTQQQQVSDN</sequence>
<reference evidence="1 2" key="1">
    <citation type="submission" date="2022-09" db="EMBL/GenBank/DDBJ databases">
        <authorList>
            <person name="Palmer J.M."/>
        </authorList>
    </citation>
    <scope>NUCLEOTIDE SEQUENCE [LARGE SCALE GENOMIC DNA]</scope>
    <source>
        <strain evidence="1 2">DSM 7382</strain>
    </source>
</reference>
<dbReference type="AlphaFoldDB" id="A0AAW0G407"/>
<accession>A0AAW0G407</accession>